<dbReference type="Gene3D" id="2.60.300.12">
    <property type="entry name" value="HesB-like domain"/>
    <property type="match status" value="1"/>
</dbReference>
<dbReference type="EMBL" id="UOEI01000309">
    <property type="protein sequence ID" value="VAW01778.1"/>
    <property type="molecule type" value="Genomic_DNA"/>
</dbReference>
<gene>
    <name evidence="2" type="ORF">MNBD_ACTINO01-2314</name>
</gene>
<dbReference type="SUPFAM" id="SSF89360">
    <property type="entry name" value="HesB-like domain"/>
    <property type="match status" value="1"/>
</dbReference>
<dbReference type="InterPro" id="IPR034904">
    <property type="entry name" value="FSCA_dom_sf"/>
</dbReference>
<dbReference type="SUPFAM" id="SSF117916">
    <property type="entry name" value="Fe-S cluster assembly (FSCA) domain-like"/>
    <property type="match status" value="1"/>
</dbReference>
<dbReference type="GO" id="GO:0051536">
    <property type="term" value="F:iron-sulfur cluster binding"/>
    <property type="evidence" value="ECO:0007669"/>
    <property type="project" value="InterPro"/>
</dbReference>
<dbReference type="Pfam" id="PF01106">
    <property type="entry name" value="NifU"/>
    <property type="match status" value="1"/>
</dbReference>
<protein>
    <submittedName>
        <fullName evidence="2">[4Fe-4S] cluster carrier protein NfuA</fullName>
    </submittedName>
</protein>
<name>A0A3B0S9N9_9ZZZZ</name>
<sequence length="210" mass="21907">MTTDSRILTIKDDALEKLLEIRSMEPDAETLALVLAISGAKGTEFTYAMHMTPVDQLDSEDVIEHHGDLPVAIPPSSVANLTGATLGMSTNLLQPGMSIDNPNSPSPQILGDGPPPDLSGPVAEQVGHVIETQINPAIASHGGFVELVAVEGTVAYVRLGGGCQGCGLAAVTLSQGIESTIVAMVPDVLQVIDTTDHNAGENPFYEQSKK</sequence>
<evidence type="ECO:0000259" key="1">
    <source>
        <dbReference type="Pfam" id="PF01106"/>
    </source>
</evidence>
<dbReference type="InterPro" id="IPR001075">
    <property type="entry name" value="NIF_FeS_clus_asmbl_NifU_C"/>
</dbReference>
<dbReference type="Gene3D" id="3.30.300.130">
    <property type="entry name" value="Fe-S cluster assembly (FSCA)"/>
    <property type="match status" value="1"/>
</dbReference>
<evidence type="ECO:0000313" key="2">
    <source>
        <dbReference type="EMBL" id="VAW01778.1"/>
    </source>
</evidence>
<dbReference type="AlphaFoldDB" id="A0A3B0S9N9"/>
<dbReference type="GO" id="GO:0005506">
    <property type="term" value="F:iron ion binding"/>
    <property type="evidence" value="ECO:0007669"/>
    <property type="project" value="InterPro"/>
</dbReference>
<dbReference type="GO" id="GO:0016226">
    <property type="term" value="P:iron-sulfur cluster assembly"/>
    <property type="evidence" value="ECO:0007669"/>
    <property type="project" value="InterPro"/>
</dbReference>
<organism evidence="2">
    <name type="scientific">hydrothermal vent metagenome</name>
    <dbReference type="NCBI Taxonomy" id="652676"/>
    <lineage>
        <taxon>unclassified sequences</taxon>
        <taxon>metagenomes</taxon>
        <taxon>ecological metagenomes</taxon>
    </lineage>
</organism>
<proteinExistence type="predicted"/>
<dbReference type="PANTHER" id="PTHR11178">
    <property type="entry name" value="IRON-SULFUR CLUSTER SCAFFOLD PROTEIN NFU-RELATED"/>
    <property type="match status" value="1"/>
</dbReference>
<reference evidence="2" key="1">
    <citation type="submission" date="2018-06" db="EMBL/GenBank/DDBJ databases">
        <authorList>
            <person name="Zhirakovskaya E."/>
        </authorList>
    </citation>
    <scope>NUCLEOTIDE SEQUENCE</scope>
</reference>
<feature type="domain" description="NIF system FeS cluster assembly NifU C-terminal" evidence="1">
    <location>
        <begin position="127"/>
        <end position="192"/>
    </location>
</feature>
<dbReference type="PANTHER" id="PTHR11178:SF51">
    <property type="entry name" value="FE_S BIOGENESIS PROTEIN NFUA"/>
    <property type="match status" value="1"/>
</dbReference>
<dbReference type="InterPro" id="IPR035903">
    <property type="entry name" value="HesB-like_dom_sf"/>
</dbReference>
<accession>A0A3B0S9N9</accession>